<dbReference type="Gene3D" id="3.30.70.270">
    <property type="match status" value="1"/>
</dbReference>
<reference evidence="7" key="1">
    <citation type="journal article" date="2019" name="Sci. Rep.">
        <title>Draft genome of Tanacetum cinerariifolium, the natural source of mosquito coil.</title>
        <authorList>
            <person name="Yamashiro T."/>
            <person name="Shiraishi A."/>
            <person name="Satake H."/>
            <person name="Nakayama K."/>
        </authorList>
    </citation>
    <scope>NUCLEOTIDE SEQUENCE</scope>
</reference>
<dbReference type="PANTHER" id="PTHR42648">
    <property type="entry name" value="TRANSPOSASE, PUTATIVE-RELATED"/>
    <property type="match status" value="1"/>
</dbReference>
<feature type="region of interest" description="Disordered" evidence="5">
    <location>
        <begin position="1482"/>
        <end position="1501"/>
    </location>
</feature>
<dbReference type="CDD" id="cd09272">
    <property type="entry name" value="RNase_HI_RT_Ty1"/>
    <property type="match status" value="1"/>
</dbReference>
<protein>
    <submittedName>
        <fullName evidence="7">Retrotransposon protein, putative, Ty1-copia subclass</fullName>
    </submittedName>
</protein>
<dbReference type="InterPro" id="IPR054722">
    <property type="entry name" value="PolX-like_BBD"/>
</dbReference>
<dbReference type="InterPro" id="IPR036397">
    <property type="entry name" value="RNaseH_sf"/>
</dbReference>
<organism evidence="7">
    <name type="scientific">Tanacetum cinerariifolium</name>
    <name type="common">Dalmatian daisy</name>
    <name type="synonym">Chrysanthemum cinerariifolium</name>
    <dbReference type="NCBI Taxonomy" id="118510"/>
    <lineage>
        <taxon>Eukaryota</taxon>
        <taxon>Viridiplantae</taxon>
        <taxon>Streptophyta</taxon>
        <taxon>Embryophyta</taxon>
        <taxon>Tracheophyta</taxon>
        <taxon>Spermatophyta</taxon>
        <taxon>Magnoliopsida</taxon>
        <taxon>eudicotyledons</taxon>
        <taxon>Gunneridae</taxon>
        <taxon>Pentapetalae</taxon>
        <taxon>asterids</taxon>
        <taxon>campanulids</taxon>
        <taxon>Asterales</taxon>
        <taxon>Asteraceae</taxon>
        <taxon>Asteroideae</taxon>
        <taxon>Anthemideae</taxon>
        <taxon>Anthemidinae</taxon>
        <taxon>Tanacetum</taxon>
    </lineage>
</organism>
<dbReference type="InterPro" id="IPR043128">
    <property type="entry name" value="Rev_trsase/Diguanyl_cyclase"/>
</dbReference>
<dbReference type="GO" id="GO:0004190">
    <property type="term" value="F:aspartic-type endopeptidase activity"/>
    <property type="evidence" value="ECO:0007669"/>
    <property type="project" value="UniProtKB-KW"/>
</dbReference>
<dbReference type="GO" id="GO:0003676">
    <property type="term" value="F:nucleic acid binding"/>
    <property type="evidence" value="ECO:0007669"/>
    <property type="project" value="InterPro"/>
</dbReference>
<comment type="caution">
    <text evidence="7">The sequence shown here is derived from an EMBL/GenBank/DDBJ whole genome shotgun (WGS) entry which is preliminary data.</text>
</comment>
<evidence type="ECO:0000313" key="7">
    <source>
        <dbReference type="EMBL" id="GEU57954.1"/>
    </source>
</evidence>
<dbReference type="InterPro" id="IPR001584">
    <property type="entry name" value="Integrase_cat-core"/>
</dbReference>
<keyword evidence="4" id="KW-0378">Hydrolase</keyword>
<dbReference type="Gene3D" id="3.30.420.10">
    <property type="entry name" value="Ribonuclease H-like superfamily/Ribonuclease H"/>
    <property type="match status" value="1"/>
</dbReference>
<dbReference type="InterPro" id="IPR025724">
    <property type="entry name" value="GAG-pre-integrase_dom"/>
</dbReference>
<dbReference type="GO" id="GO:0015074">
    <property type="term" value="P:DNA integration"/>
    <property type="evidence" value="ECO:0007669"/>
    <property type="project" value="InterPro"/>
</dbReference>
<evidence type="ECO:0000256" key="5">
    <source>
        <dbReference type="SAM" id="MobiDB-lite"/>
    </source>
</evidence>
<dbReference type="GO" id="GO:0006508">
    <property type="term" value="P:proteolysis"/>
    <property type="evidence" value="ECO:0007669"/>
    <property type="project" value="UniProtKB-KW"/>
</dbReference>
<dbReference type="SUPFAM" id="SSF56672">
    <property type="entry name" value="DNA/RNA polymerases"/>
    <property type="match status" value="1"/>
</dbReference>
<gene>
    <name evidence="7" type="ORF">Tci_029932</name>
</gene>
<dbReference type="Pfam" id="PF00665">
    <property type="entry name" value="rve"/>
    <property type="match status" value="1"/>
</dbReference>
<dbReference type="InterPro" id="IPR043502">
    <property type="entry name" value="DNA/RNA_pol_sf"/>
</dbReference>
<dbReference type="InterPro" id="IPR012337">
    <property type="entry name" value="RNaseH-like_sf"/>
</dbReference>
<feature type="region of interest" description="Disordered" evidence="5">
    <location>
        <begin position="1384"/>
        <end position="1408"/>
    </location>
</feature>
<feature type="domain" description="Integrase catalytic" evidence="6">
    <location>
        <begin position="791"/>
        <end position="908"/>
    </location>
</feature>
<dbReference type="InterPro" id="IPR041577">
    <property type="entry name" value="RT_RNaseH_2"/>
</dbReference>
<sequence length="2145" mass="241474">MKKPSQSPRGVLVSAKVGFKQVKQVYRHVSKNNNVNSGGKRKDAEPTIEQRLIPVDHDSKDEAASVDNEMTNFLASKKVAYGLILELLKKEKLYAKISKCEFWLQEFQFLGHVIYGDGLHVDSIKIKNFSKIAKPLTILTHKYKEYVWGEEQERAFQTLKDKLCNAPLLALLNGSKDFVVYYDTSGLGLGCVLMQRRKKELNMRQHRWIELFSDYDCEIRYHLGKENVVALALCRKERFKTNRIRAMNMTILLSIKDKILAAQNEASKAVNAPTEMLLTKSTHFLPIREDHKIDRIARLYHNEIITRHGVPISIISDNDSHFTSSGGCPMTACHVAVALTANDYCMYEPLKRLDGNIRSKPNSLPLEKAFTGRNGKTSSLASKKANSSGSSFWNVKSSSTSTTSIVEKIDKIERLVIDGKVTLVDDEGKLLAKVDSSVDHESYENDDYDFDPYDADMYEGHFSAKVLHLKSNLLKGCKEQGNVLVSPKEVESKSTHSRTKPIPPIPIAPAGHYVAPEILAAHNAWIKGSKEIAGLMLMTMEPEIQRNLEPLKAHEMLQEQEEGQSVSSYVLKIKGYIDNLERLGHPVTLGLGVCLILIGLRKEYDGFVQNYNMHNMGKTVNELNAMLNLYEQTLPKKTLMLFMLLKPIKSRKYLDELLKKKKNAASGAGGSGIFVIELNTILNRSWIYDTGCGTHICNTTQGLRNNMVYFSAIPRDCIFEIDLSNSYTNETSIYAVSNKRDKVDLDSALLWHCRLRHISKKRIEKLQHDGLLDSSDLSAFEKCVNCMSRKMARKPYTHQVERAKDLVGLIHIDVCGPFKIMSRQGESYFVTFTDDFNHYGYVYLLKHKHEVFETFKVFQKEVENQLGKTIKLLHSDREGEYVSQEFLDHLEDYGIITHRTPPYIPQHNENSLINQEASGSLEDLKIIQEENTHPSIDTSLNHEEDDLEIDEPQSDIVPIRRSTRTRHTSDRMCLYIDAEEHKLGDLGEPANNKAALFDPESEKWLNVMNVEMQSMKDNEVWVLFELPPNGKTVGSKWLLKKKTDMDGVVHTYKARLVAKGYTQTSGIDYEETFSLVADIRAIRILIAIAAYYDYEIWQMDQFCMENSKRGSIPMKEKLKLSKSQGASTPVQLKHMQNVPYASAVGSIMYAVRCTRPDVAFTQSVTSRFQQNPGDLKRELRVSCYTDAGYLTDADDLKSQTGYVFVLNGGAVDWKSAKQSIFATSSTKVEYIAAFDASKEAVWVKKFISGLGVVPIIKETISMYCDHTGAIAIANESGITKGARHFNAKVHYLREVIEYGDIKLEKVHTDDNLADPFTIALAFLKHSEHTMNIGMLPASSLIGGYHAVPPLITGTFMPPKPDLIFHTTPIAIETDHFAFTPVKTSIPAATPKPTSPKLTSPKSNSSRKKGIEKLALCARVGNHKQYASLANKKPQKHMVPTAMLTQSKLVFNTTVRPVSADMPKIMVTRPRLTYLIVTKSKSPIKRHITRSPSPKTSNSPPRVTTAQALVVRCCSGYAKKMGMETKGNPQYALKDKGVINSGCSRHMIGNMSYLSEFKELNGGYVAFGGNPNGGKIFGKGKIKTGKLDFDDVYFVKELKFDLFSVSQMTLIEAARTMLADLLLPILFWAEAVNIACCVQNRVLVTKPHNNTPYKLLHGRSPSIGFIRPFGCPVTILNTLDPLENKPNVAGSGPTWLFDIDRLTWTMNYQPIITRNQTNPSAGFQDKFNAEKAGEEVDQQYVLFPMWSSGSTNPQNNDEDASFDEKKHDDKTKKEAKGKSPVESSTGYRYLSAEFEDCSKNNSNEVNAADASQLHDDPDMPELEDITYSDDENIVGAEADFNNLKTSITVSPIPTIRIHKDHPVSQIIGDMSSTTQTRSMTRVVKDQAFEEPNYPDKVYKVVTKLYGLHQAPRAWYETLANYLLENGFHRGKIDQTLFIKKQKGDILLVKQKKGGIFISQDKYVVKILRMFGLTERNSASTPIDTKKPLLKDPDVKRIFRYLKVKPHLGLWYPKDSPFDLVANSDSDYAGASLDRKSTSRGCQLVGCRLISWQCKKQTVVATSSPEAKYFWNTVAIKQVTNVARLQALVDKKKVVVTEAAIREVLRLDYVEGVDCLSNEEIFAELARMGYEKPSTKLTFYKAFFSSR</sequence>
<dbReference type="GO" id="GO:0046872">
    <property type="term" value="F:metal ion binding"/>
    <property type="evidence" value="ECO:0007669"/>
    <property type="project" value="UniProtKB-KW"/>
</dbReference>
<evidence type="ECO:0000256" key="1">
    <source>
        <dbReference type="ARBA" id="ARBA00022670"/>
    </source>
</evidence>
<dbReference type="PANTHER" id="PTHR42648:SF27">
    <property type="entry name" value="RNA-DIRECTED DNA POLYMERASE"/>
    <property type="match status" value="1"/>
</dbReference>
<dbReference type="Pfam" id="PF17919">
    <property type="entry name" value="RT_RNaseH_2"/>
    <property type="match status" value="1"/>
</dbReference>
<dbReference type="EMBL" id="BKCJ010003919">
    <property type="protein sequence ID" value="GEU57954.1"/>
    <property type="molecule type" value="Genomic_DNA"/>
</dbReference>
<evidence type="ECO:0000256" key="2">
    <source>
        <dbReference type="ARBA" id="ARBA00022723"/>
    </source>
</evidence>
<dbReference type="SUPFAM" id="SSF53098">
    <property type="entry name" value="Ribonuclease H-like"/>
    <property type="match status" value="2"/>
</dbReference>
<name>A0A6L2LCM4_TANCI</name>
<feature type="compositionally biased region" description="Polar residues" evidence="5">
    <location>
        <begin position="1489"/>
        <end position="1501"/>
    </location>
</feature>
<evidence type="ECO:0000259" key="6">
    <source>
        <dbReference type="PROSITE" id="PS50994"/>
    </source>
</evidence>
<keyword evidence="2" id="KW-0479">Metal-binding</keyword>
<keyword evidence="3" id="KW-0064">Aspartyl protease</keyword>
<dbReference type="InterPro" id="IPR039537">
    <property type="entry name" value="Retrotran_Ty1/copia-like"/>
</dbReference>
<dbReference type="InterPro" id="IPR013103">
    <property type="entry name" value="RVT_2"/>
</dbReference>
<feature type="compositionally biased region" description="Low complexity" evidence="5">
    <location>
        <begin position="1384"/>
        <end position="1403"/>
    </location>
</feature>
<dbReference type="Pfam" id="PF13976">
    <property type="entry name" value="gag_pre-integrs"/>
    <property type="match status" value="1"/>
</dbReference>
<dbReference type="Pfam" id="PF22936">
    <property type="entry name" value="Pol_BBD"/>
    <property type="match status" value="1"/>
</dbReference>
<proteinExistence type="predicted"/>
<accession>A0A6L2LCM4</accession>
<evidence type="ECO:0000256" key="3">
    <source>
        <dbReference type="ARBA" id="ARBA00022750"/>
    </source>
</evidence>
<dbReference type="PROSITE" id="PS50994">
    <property type="entry name" value="INTEGRASE"/>
    <property type="match status" value="1"/>
</dbReference>
<dbReference type="Pfam" id="PF07727">
    <property type="entry name" value="RVT_2"/>
    <property type="match status" value="2"/>
</dbReference>
<feature type="region of interest" description="Disordered" evidence="5">
    <location>
        <begin position="1744"/>
        <end position="1783"/>
    </location>
</feature>
<keyword evidence="1" id="KW-0645">Protease</keyword>
<feature type="compositionally biased region" description="Basic and acidic residues" evidence="5">
    <location>
        <begin position="1761"/>
        <end position="1778"/>
    </location>
</feature>
<evidence type="ECO:0000256" key="4">
    <source>
        <dbReference type="ARBA" id="ARBA00022801"/>
    </source>
</evidence>